<keyword evidence="1" id="KW-0732">Signal</keyword>
<reference evidence="3" key="1">
    <citation type="journal article" date="2019" name="Int. J. Syst. Evol. Microbiol.">
        <title>The Global Catalogue of Microorganisms (GCM) 10K type strain sequencing project: providing services to taxonomists for standard genome sequencing and annotation.</title>
        <authorList>
            <consortium name="The Broad Institute Genomics Platform"/>
            <consortium name="The Broad Institute Genome Sequencing Center for Infectious Disease"/>
            <person name="Wu L."/>
            <person name="Ma J."/>
        </authorList>
    </citation>
    <scope>NUCLEOTIDE SEQUENCE [LARGE SCALE GENOMIC DNA]</scope>
    <source>
        <strain evidence="3">CCUG 56029</strain>
    </source>
</reference>
<evidence type="ECO:0000313" key="3">
    <source>
        <dbReference type="Proteomes" id="UP001595998"/>
    </source>
</evidence>
<evidence type="ECO:0000313" key="2">
    <source>
        <dbReference type="EMBL" id="MFC4425218.1"/>
    </source>
</evidence>
<organism evidence="2 3">
    <name type="scientific">Deinococcus navajonensis</name>
    <dbReference type="NCBI Taxonomy" id="309884"/>
    <lineage>
        <taxon>Bacteria</taxon>
        <taxon>Thermotogati</taxon>
        <taxon>Deinococcota</taxon>
        <taxon>Deinococci</taxon>
        <taxon>Deinococcales</taxon>
        <taxon>Deinococcaceae</taxon>
        <taxon>Deinococcus</taxon>
    </lineage>
</organism>
<dbReference type="Proteomes" id="UP001595998">
    <property type="component" value="Unassembled WGS sequence"/>
</dbReference>
<feature type="signal peptide" evidence="1">
    <location>
        <begin position="1"/>
        <end position="30"/>
    </location>
</feature>
<feature type="chain" id="PRO_5046280506" evidence="1">
    <location>
        <begin position="31"/>
        <end position="277"/>
    </location>
</feature>
<gene>
    <name evidence="2" type="ORF">ACFOZ9_03265</name>
</gene>
<proteinExistence type="predicted"/>
<evidence type="ECO:0000256" key="1">
    <source>
        <dbReference type="SAM" id="SignalP"/>
    </source>
</evidence>
<dbReference type="EMBL" id="JBHSEH010000004">
    <property type="protein sequence ID" value="MFC4425218.1"/>
    <property type="molecule type" value="Genomic_DNA"/>
</dbReference>
<sequence>MSQSTVFERARFISRVLLAAVLSSTGPALAQVASSATLTLPAGSAVTLRPAGVPLKGPQQVPLTPGAQVCVSAGSATISLGGVRRVVGLGRCYQVPAPRSLVGSLLSVVQSWVPRSRQAGTANAESRGDARCPEQSPGIALPRDFPLNVLKVPIMVPPHPRVLEVYGSRGQRLYRAEQGQPDRGFEVPVALLRLAGRVDVRDGLGDLIYSGDVRQVDFPVTKVPAGAAGLTEKARQLLDTGLVEYVLPAYSLLDQAGERQAADQLLHDVIEVCFVGP</sequence>
<keyword evidence="3" id="KW-1185">Reference proteome</keyword>
<comment type="caution">
    <text evidence="2">The sequence shown here is derived from an EMBL/GenBank/DDBJ whole genome shotgun (WGS) entry which is preliminary data.</text>
</comment>
<accession>A0ABV8XN39</accession>
<dbReference type="RefSeq" id="WP_380036365.1">
    <property type="nucleotide sequence ID" value="NZ_JBHSEH010000004.1"/>
</dbReference>
<name>A0ABV8XN39_9DEIO</name>
<protein>
    <submittedName>
        <fullName evidence="2">Uncharacterized protein</fullName>
    </submittedName>
</protein>